<dbReference type="HOGENOM" id="CLU_2852901_0_0_1"/>
<dbReference type="EnsemblPlants" id="LPERR03G03830.2">
    <property type="protein sequence ID" value="LPERR03G03830.2"/>
    <property type="gene ID" value="LPERR03G03830"/>
</dbReference>
<accession>A0A0D9VPQ7</accession>
<evidence type="ECO:0000313" key="1">
    <source>
        <dbReference type="EnsemblPlants" id="LPERR03G03830.2"/>
    </source>
</evidence>
<sequence>MLYVVLQKDICYSLTDLHALINLELQALRDLRLCLKTHAYREVTVLGERPVTAEINIARLGAIRM</sequence>
<keyword evidence="2" id="KW-1185">Reference proteome</keyword>
<evidence type="ECO:0000313" key="2">
    <source>
        <dbReference type="Proteomes" id="UP000032180"/>
    </source>
</evidence>
<proteinExistence type="predicted"/>
<name>A0A0D9VPQ7_9ORYZ</name>
<protein>
    <submittedName>
        <fullName evidence="1">Uncharacterized protein</fullName>
    </submittedName>
</protein>
<reference evidence="2" key="2">
    <citation type="submission" date="2013-12" db="EMBL/GenBank/DDBJ databases">
        <authorList>
            <person name="Yu Y."/>
            <person name="Lee S."/>
            <person name="de Baynast K."/>
            <person name="Wissotski M."/>
            <person name="Liu L."/>
            <person name="Talag J."/>
            <person name="Goicoechea J."/>
            <person name="Angelova A."/>
            <person name="Jetty R."/>
            <person name="Kudrna D."/>
            <person name="Golser W."/>
            <person name="Rivera L."/>
            <person name="Zhang J."/>
            <person name="Wing R."/>
        </authorList>
    </citation>
    <scope>NUCLEOTIDE SEQUENCE</scope>
</reference>
<reference evidence="1 2" key="1">
    <citation type="submission" date="2012-08" db="EMBL/GenBank/DDBJ databases">
        <title>Oryza genome evolution.</title>
        <authorList>
            <person name="Wing R.A."/>
        </authorList>
    </citation>
    <scope>NUCLEOTIDE SEQUENCE</scope>
</reference>
<dbReference type="Gramene" id="LPERR03G03830.2">
    <property type="protein sequence ID" value="LPERR03G03830.2"/>
    <property type="gene ID" value="LPERR03G03830"/>
</dbReference>
<reference evidence="1" key="3">
    <citation type="submission" date="2015-04" db="UniProtKB">
        <authorList>
            <consortium name="EnsemblPlants"/>
        </authorList>
    </citation>
    <scope>IDENTIFICATION</scope>
</reference>
<dbReference type="Proteomes" id="UP000032180">
    <property type="component" value="Chromosome 3"/>
</dbReference>
<dbReference type="AlphaFoldDB" id="A0A0D9VPQ7"/>
<organism evidence="1 2">
    <name type="scientific">Leersia perrieri</name>
    <dbReference type="NCBI Taxonomy" id="77586"/>
    <lineage>
        <taxon>Eukaryota</taxon>
        <taxon>Viridiplantae</taxon>
        <taxon>Streptophyta</taxon>
        <taxon>Embryophyta</taxon>
        <taxon>Tracheophyta</taxon>
        <taxon>Spermatophyta</taxon>
        <taxon>Magnoliopsida</taxon>
        <taxon>Liliopsida</taxon>
        <taxon>Poales</taxon>
        <taxon>Poaceae</taxon>
        <taxon>BOP clade</taxon>
        <taxon>Oryzoideae</taxon>
        <taxon>Oryzeae</taxon>
        <taxon>Oryzinae</taxon>
        <taxon>Leersia</taxon>
    </lineage>
</organism>